<dbReference type="EMBL" id="WIGO01000151">
    <property type="protein sequence ID" value="KAF6826623.1"/>
    <property type="molecule type" value="Genomic_DNA"/>
</dbReference>
<evidence type="ECO:0000256" key="1">
    <source>
        <dbReference type="SAM" id="MobiDB-lite"/>
    </source>
</evidence>
<feature type="region of interest" description="Disordered" evidence="1">
    <location>
        <begin position="1"/>
        <end position="68"/>
    </location>
</feature>
<evidence type="ECO:0000313" key="2">
    <source>
        <dbReference type="EMBL" id="KAF6826623.1"/>
    </source>
</evidence>
<evidence type="ECO:0000313" key="3">
    <source>
        <dbReference type="Proteomes" id="UP000654918"/>
    </source>
</evidence>
<comment type="caution">
    <text evidence="2">The sequence shown here is derived from an EMBL/GenBank/DDBJ whole genome shotgun (WGS) entry which is preliminary data.</text>
</comment>
<gene>
    <name evidence="2" type="ORF">CPLU01_09574</name>
</gene>
<proteinExistence type="predicted"/>
<sequence length="98" mass="10518">MGIVSVPLPPASQCHSPVTARDMVLHPPGADDDNDSDSDSDNDVVVSCRQSPRQREPPPVPLSSDFGSFLIPRSAGFDSKVDRSYVNSTSQPHDSADR</sequence>
<organism evidence="2 3">
    <name type="scientific">Colletotrichum plurivorum</name>
    <dbReference type="NCBI Taxonomy" id="2175906"/>
    <lineage>
        <taxon>Eukaryota</taxon>
        <taxon>Fungi</taxon>
        <taxon>Dikarya</taxon>
        <taxon>Ascomycota</taxon>
        <taxon>Pezizomycotina</taxon>
        <taxon>Sordariomycetes</taxon>
        <taxon>Hypocreomycetidae</taxon>
        <taxon>Glomerellales</taxon>
        <taxon>Glomerellaceae</taxon>
        <taxon>Colletotrichum</taxon>
        <taxon>Colletotrichum orchidearum species complex</taxon>
    </lineage>
</organism>
<protein>
    <submittedName>
        <fullName evidence="2">Uncharacterized protein</fullName>
    </submittedName>
</protein>
<reference evidence="2" key="1">
    <citation type="journal article" date="2020" name="Phytopathology">
        <title>Genome Sequence Resources of Colletotrichum truncatum, C. plurivorum, C. musicola, and C. sojae: Four Species Pathogenic to Soybean (Glycine max).</title>
        <authorList>
            <person name="Rogerio F."/>
            <person name="Boufleur T.R."/>
            <person name="Ciampi-Guillardi M."/>
            <person name="Sukno S.A."/>
            <person name="Thon M.R."/>
            <person name="Massola Junior N.S."/>
            <person name="Baroncelli R."/>
        </authorList>
    </citation>
    <scope>NUCLEOTIDE SEQUENCE</scope>
    <source>
        <strain evidence="2">LFN00145</strain>
    </source>
</reference>
<name>A0A8H6NBD1_9PEZI</name>
<dbReference type="Proteomes" id="UP000654918">
    <property type="component" value="Unassembled WGS sequence"/>
</dbReference>
<dbReference type="AlphaFoldDB" id="A0A8H6NBD1"/>
<accession>A0A8H6NBD1</accession>
<keyword evidence="3" id="KW-1185">Reference proteome</keyword>
<feature type="compositionally biased region" description="Acidic residues" evidence="1">
    <location>
        <begin position="30"/>
        <end position="42"/>
    </location>
</feature>